<protein>
    <recommendedName>
        <fullName evidence="3">GP-PDE domain-containing protein</fullName>
    </recommendedName>
</protein>
<gene>
    <name evidence="1" type="ORF">EHS24_000607</name>
</gene>
<reference evidence="1 2" key="1">
    <citation type="submission" date="2018-11" db="EMBL/GenBank/DDBJ databases">
        <title>Genome sequence of Apiotrichum porosum DSM 27194.</title>
        <authorList>
            <person name="Aliyu H."/>
            <person name="Gorte O."/>
            <person name="Ochsenreither K."/>
        </authorList>
    </citation>
    <scope>NUCLEOTIDE SEQUENCE [LARGE SCALE GENOMIC DNA]</scope>
    <source>
        <strain evidence="1 2">DSM 27194</strain>
    </source>
</reference>
<dbReference type="SUPFAM" id="SSF51695">
    <property type="entry name" value="PLC-like phosphodiesterases"/>
    <property type="match status" value="1"/>
</dbReference>
<sequence>MDSYNANATTPETHLGGTYPWRTNLYSQCGTLLSHSEHIRVVDKLGLDFSPELKIPQVAMPFDGNYTQDLFAQQFVDDYKIAGIDFKRIWPQSFLYSDIKYWLDNEPKFAKQALYLDYGTAASLASYKADGVNYVSPPINYLLTVANGTIVPSEYANTANKLGLGIIGWSMERSPPLATVDSVQDSFYGTFSSVIKRDGDLFTVIDVLARQVGVKKLFSDWAGTTTFYANCMGL</sequence>
<dbReference type="Gene3D" id="3.20.20.190">
    <property type="entry name" value="Phosphatidylinositol (PI) phosphodiesterase"/>
    <property type="match status" value="1"/>
</dbReference>
<dbReference type="STRING" id="105984.A0A427YA94"/>
<accession>A0A427YA94</accession>
<evidence type="ECO:0008006" key="3">
    <source>
        <dbReference type="Google" id="ProtNLM"/>
    </source>
</evidence>
<dbReference type="EMBL" id="RSCE01000001">
    <property type="protein sequence ID" value="RSH88080.1"/>
    <property type="molecule type" value="Genomic_DNA"/>
</dbReference>
<dbReference type="GO" id="GO:0006629">
    <property type="term" value="P:lipid metabolic process"/>
    <property type="evidence" value="ECO:0007669"/>
    <property type="project" value="InterPro"/>
</dbReference>
<dbReference type="GeneID" id="39585150"/>
<keyword evidence="2" id="KW-1185">Reference proteome</keyword>
<evidence type="ECO:0000313" key="2">
    <source>
        <dbReference type="Proteomes" id="UP000279236"/>
    </source>
</evidence>
<dbReference type="GO" id="GO:0008081">
    <property type="term" value="F:phosphoric diester hydrolase activity"/>
    <property type="evidence" value="ECO:0007669"/>
    <property type="project" value="InterPro"/>
</dbReference>
<dbReference type="AlphaFoldDB" id="A0A427YA94"/>
<name>A0A427YA94_9TREE</name>
<proteinExistence type="predicted"/>
<dbReference type="RefSeq" id="XP_028480288.1">
    <property type="nucleotide sequence ID" value="XM_028616431.1"/>
</dbReference>
<comment type="caution">
    <text evidence="1">The sequence shown here is derived from an EMBL/GenBank/DDBJ whole genome shotgun (WGS) entry which is preliminary data.</text>
</comment>
<evidence type="ECO:0000313" key="1">
    <source>
        <dbReference type="EMBL" id="RSH88080.1"/>
    </source>
</evidence>
<dbReference type="InterPro" id="IPR017946">
    <property type="entry name" value="PLC-like_Pdiesterase_TIM-brl"/>
</dbReference>
<organism evidence="1 2">
    <name type="scientific">Apiotrichum porosum</name>
    <dbReference type="NCBI Taxonomy" id="105984"/>
    <lineage>
        <taxon>Eukaryota</taxon>
        <taxon>Fungi</taxon>
        <taxon>Dikarya</taxon>
        <taxon>Basidiomycota</taxon>
        <taxon>Agaricomycotina</taxon>
        <taxon>Tremellomycetes</taxon>
        <taxon>Trichosporonales</taxon>
        <taxon>Trichosporonaceae</taxon>
        <taxon>Apiotrichum</taxon>
    </lineage>
</organism>
<dbReference type="OrthoDB" id="1058301at2759"/>
<dbReference type="Proteomes" id="UP000279236">
    <property type="component" value="Unassembled WGS sequence"/>
</dbReference>